<evidence type="ECO:0000313" key="2">
    <source>
        <dbReference type="Proteomes" id="UP000322631"/>
    </source>
</evidence>
<protein>
    <submittedName>
        <fullName evidence="1">Eight-cysteine-cluster domain-containing protein</fullName>
    </submittedName>
</protein>
<name>A0A5C0SN36_9EURY</name>
<dbReference type="NCBIfam" id="TIGR04292">
    <property type="entry name" value="heavy_Cys_CGP"/>
    <property type="match status" value="2"/>
</dbReference>
<dbReference type="GeneID" id="41609935"/>
<reference evidence="1 2" key="1">
    <citation type="submission" date="2019-07" db="EMBL/GenBank/DDBJ databases">
        <title>Complete genome of Thermococcus acidophilus.</title>
        <authorList>
            <person name="Li X."/>
        </authorList>
    </citation>
    <scope>NUCLEOTIDE SEQUENCE [LARGE SCALE GENOMIC DNA]</scope>
    <source>
        <strain evidence="1 2">SY113</strain>
    </source>
</reference>
<sequence>MKRLAALIVLIMFTLTPIVKACMSPADTYAVEVVLNKPGITYRPYPAFNALHNAIVKNGTFIFRSHYDRRLYVRLWNESDGPHLRVQIPVEWKTIDVSRASLNLSILITEETLEKLRADGWNVTDNTTFERNGVRISLTPVTGKECTSDADCATGGCSGEVCAPKKEAREIVTPCVYKPWYDCLSLTSCGCVRYFELEVEGVNRSDDEVNAAVKDFLSAFGISCDVPLTLVKTSVTRLSPSLDPSEVNASKALKAELEWLIETGALRMDESDVEGVLRAAEWGNAGHNSHIGWYETGNGTFAWIPYDESLNPLLVRCFTREVPVYELPNGTAYVGPTLTKPPSGDSTTTSGSTKGEVCGPGIVVLLALIAALAGRR</sequence>
<dbReference type="AlphaFoldDB" id="A0A5C0SN36"/>
<dbReference type="EMBL" id="CP041932">
    <property type="protein sequence ID" value="QEK15166.1"/>
    <property type="molecule type" value="Genomic_DNA"/>
</dbReference>
<dbReference type="KEGG" id="them:FPV09_08730"/>
<evidence type="ECO:0000313" key="1">
    <source>
        <dbReference type="EMBL" id="QEK15166.1"/>
    </source>
</evidence>
<dbReference type="NCBIfam" id="TIGR04289">
    <property type="entry name" value="heavy_Cys"/>
    <property type="match status" value="1"/>
</dbReference>
<organism evidence="1 2">
    <name type="scientific">Thermococcus aciditolerans</name>
    <dbReference type="NCBI Taxonomy" id="2598455"/>
    <lineage>
        <taxon>Archaea</taxon>
        <taxon>Methanobacteriati</taxon>
        <taxon>Methanobacteriota</taxon>
        <taxon>Thermococci</taxon>
        <taxon>Thermococcales</taxon>
        <taxon>Thermococcaceae</taxon>
        <taxon>Thermococcus</taxon>
    </lineage>
</organism>
<dbReference type="RefSeq" id="WP_148883109.1">
    <property type="nucleotide sequence ID" value="NZ_CP041932.1"/>
</dbReference>
<dbReference type="InterPro" id="IPR027556">
    <property type="entry name" value="Heavy_Cys_CGP"/>
</dbReference>
<accession>A0A5C0SN36</accession>
<proteinExistence type="predicted"/>
<keyword evidence="2" id="KW-1185">Reference proteome</keyword>
<dbReference type="InterPro" id="IPR027553">
    <property type="entry name" value="Heavy_Cys"/>
</dbReference>
<dbReference type="Proteomes" id="UP000322631">
    <property type="component" value="Chromosome"/>
</dbReference>
<gene>
    <name evidence="1" type="ORF">FPV09_08730</name>
</gene>